<dbReference type="HOGENOM" id="CLU_000395_3_1_1"/>
<dbReference type="InterPro" id="IPR005481">
    <property type="entry name" value="BC-like_N"/>
</dbReference>
<dbReference type="RefSeq" id="XP_007778456.1">
    <property type="nucleotide sequence ID" value="XM_007780266.1"/>
</dbReference>
<dbReference type="InterPro" id="IPR011764">
    <property type="entry name" value="Biotin_carboxylation_dom"/>
</dbReference>
<dbReference type="PROSITE" id="PS50975">
    <property type="entry name" value="ATP_GRASP"/>
    <property type="match status" value="1"/>
</dbReference>
<dbReference type="SUPFAM" id="SSF51246">
    <property type="entry name" value="Rudiment single hybrid motif"/>
    <property type="match status" value="1"/>
</dbReference>
<evidence type="ECO:0000313" key="11">
    <source>
        <dbReference type="Proteomes" id="UP000016924"/>
    </source>
</evidence>
<keyword evidence="11" id="KW-1185">Reference proteome</keyword>
<evidence type="ECO:0000259" key="9">
    <source>
        <dbReference type="PROSITE" id="PS50979"/>
    </source>
</evidence>
<dbReference type="SUPFAM" id="SSF56059">
    <property type="entry name" value="Glutathione synthetase ATP-binding domain-like"/>
    <property type="match status" value="1"/>
</dbReference>
<dbReference type="EMBL" id="JH767561">
    <property type="protein sequence ID" value="EON63139.1"/>
    <property type="molecule type" value="Genomic_DNA"/>
</dbReference>
<dbReference type="Pfam" id="PF02785">
    <property type="entry name" value="Biotin_carb_C"/>
    <property type="match status" value="1"/>
</dbReference>
<dbReference type="Pfam" id="PF00289">
    <property type="entry name" value="Biotin_carb_N"/>
    <property type="match status" value="1"/>
</dbReference>
<gene>
    <name evidence="10" type="ORF">W97_02366</name>
</gene>
<dbReference type="GO" id="GO:0005524">
    <property type="term" value="F:ATP binding"/>
    <property type="evidence" value="ECO:0007669"/>
    <property type="project" value="UniProtKB-UniRule"/>
</dbReference>
<name>R7YMW9_CONA1</name>
<dbReference type="STRING" id="1168221.R7YMW9"/>
<organism evidence="10 11">
    <name type="scientific">Coniosporium apollinis (strain CBS 100218)</name>
    <name type="common">Rock-inhabiting black yeast</name>
    <dbReference type="NCBI Taxonomy" id="1168221"/>
    <lineage>
        <taxon>Eukaryota</taxon>
        <taxon>Fungi</taxon>
        <taxon>Dikarya</taxon>
        <taxon>Ascomycota</taxon>
        <taxon>Pezizomycotina</taxon>
        <taxon>Dothideomycetes</taxon>
        <taxon>Dothideomycetes incertae sedis</taxon>
        <taxon>Coniosporium</taxon>
    </lineage>
</organism>
<dbReference type="SMART" id="SM00878">
    <property type="entry name" value="Biotin_carb_C"/>
    <property type="match status" value="1"/>
</dbReference>
<dbReference type="OrthoDB" id="196847at2759"/>
<dbReference type="OMA" id="RDIRYET"/>
<evidence type="ECO:0008006" key="12">
    <source>
        <dbReference type="Google" id="ProtNLM"/>
    </source>
</evidence>
<dbReference type="PROSITE" id="PS00867">
    <property type="entry name" value="CPSASE_2"/>
    <property type="match status" value="1"/>
</dbReference>
<feature type="domain" description="ATP-grasp" evidence="8">
    <location>
        <begin position="143"/>
        <end position="343"/>
    </location>
</feature>
<protein>
    <recommendedName>
        <fullName evidence="12">3-methylcrotonyl-CoA carboxylase alpha subunit</fullName>
    </recommendedName>
</protein>
<keyword evidence="4 6" id="KW-0067">ATP-binding</keyword>
<sequence length="785" mass="86954">MAIEKLPQRIFDQIQDDAGRPLIKRLLIANRGEIACRVVATCRKLNITSIAVYTDPDTHSLHVQEADEAVRLGAIDGPEGNPHQNIQLLIQTALAHNADAIHPGYGYLSENAEFSRQVREAGIIFLGPSPNSMAILGDKRSAKQYLLKNAPKIPLIPGYNGTEQTVDRLLIEADRIGFPILIKASAGGGGKGMRIVRHREQLRDELNRAQSEAQRSFGSSDCILERYIQRSKHIEIQILGDNHGTIVSLMDRECSIQRRHQKIIEEAPSPWLKPALRQKMSETAVAIGKLLDYESAGTVEFIVDVETTEFFFLEVNTRIQVEHPITEETTGVDIVGLQIFVAGGGHLDDLGYWHDGMAPQVGHAIECRLCAEDPSRDFMPDLGFLRQWKTASEILPSAQTQDVRFETGIATGSQVSIYFDSLIAKIVVWAPTRRQAIEKMVKMLAYTVCIGIRSNQSFLQSCLLHPKFRDPEYSTSFIPDLLPTLIKNPYVDDLLATQGKLSFLPSILRRQASLPSVQNNRQSFRSLPRSFRNQKADLANAQADVVLVPAHPEKIFIVAWPSSRSPEKFHNVTILPLSKQDIQKSTEKVSSEDVKPSIQLALDYNQVSSHVRQLPRPGQTSSLSHEVSLSIRATSVFQQTPDSTWHLHELFVSVDTQRYTVFAVSAASSPGTDVGSHQKFFAHIPALGTYIEYNLCSLLTYGESLRKDTGESAVASQRSPKAPMPCKVLNVAKKDGETVKVGEIAVVVESMKMEMNILAAAEGIFRAKVAMGEAVEEGTVLFTIS</sequence>
<dbReference type="PANTHER" id="PTHR18866:SF127">
    <property type="match status" value="1"/>
</dbReference>
<dbReference type="InterPro" id="IPR011054">
    <property type="entry name" value="Rudment_hybrid_motif"/>
</dbReference>
<dbReference type="InterPro" id="IPR016185">
    <property type="entry name" value="PreATP-grasp_dom_sf"/>
</dbReference>
<evidence type="ECO:0000256" key="2">
    <source>
        <dbReference type="ARBA" id="ARBA00022598"/>
    </source>
</evidence>
<dbReference type="Pfam" id="PF02786">
    <property type="entry name" value="CPSase_L_D2"/>
    <property type="match status" value="1"/>
</dbReference>
<dbReference type="PANTHER" id="PTHR18866">
    <property type="entry name" value="CARBOXYLASE:PYRUVATE/ACETYL-COA/PROPIONYL-COA CARBOXYLASE"/>
    <property type="match status" value="1"/>
</dbReference>
<dbReference type="CDD" id="cd06850">
    <property type="entry name" value="biotinyl_domain"/>
    <property type="match status" value="1"/>
</dbReference>
<dbReference type="InterPro" id="IPR005479">
    <property type="entry name" value="CPAse_ATP-bd"/>
</dbReference>
<keyword evidence="3 6" id="KW-0547">Nucleotide-binding</keyword>
<dbReference type="PROSITE" id="PS50979">
    <property type="entry name" value="BC"/>
    <property type="match status" value="1"/>
</dbReference>
<evidence type="ECO:0000256" key="3">
    <source>
        <dbReference type="ARBA" id="ARBA00022741"/>
    </source>
</evidence>
<dbReference type="InterPro" id="IPR011053">
    <property type="entry name" value="Single_hybrid_motif"/>
</dbReference>
<dbReference type="Gene3D" id="3.30.470.20">
    <property type="entry name" value="ATP-grasp fold, B domain"/>
    <property type="match status" value="1"/>
</dbReference>
<keyword evidence="2" id="KW-0436">Ligase</keyword>
<keyword evidence="5" id="KW-0092">Biotin</keyword>
<evidence type="ECO:0000313" key="10">
    <source>
        <dbReference type="EMBL" id="EON63139.1"/>
    </source>
</evidence>
<dbReference type="Pfam" id="PF00364">
    <property type="entry name" value="Biotin_lipoyl"/>
    <property type="match status" value="1"/>
</dbReference>
<proteinExistence type="predicted"/>
<dbReference type="AlphaFoldDB" id="R7YMW9"/>
<dbReference type="InterPro" id="IPR050856">
    <property type="entry name" value="Biotin_carboxylase_complex"/>
</dbReference>
<dbReference type="InterPro" id="IPR011761">
    <property type="entry name" value="ATP-grasp"/>
</dbReference>
<evidence type="ECO:0000256" key="1">
    <source>
        <dbReference type="ARBA" id="ARBA00001953"/>
    </source>
</evidence>
<dbReference type="GeneID" id="19899677"/>
<feature type="domain" description="Lipoyl-binding" evidence="7">
    <location>
        <begin position="714"/>
        <end position="785"/>
    </location>
</feature>
<dbReference type="eggNOG" id="KOG0238">
    <property type="taxonomic scope" value="Eukaryota"/>
</dbReference>
<dbReference type="InterPro" id="IPR005482">
    <property type="entry name" value="Biotin_COase_C"/>
</dbReference>
<dbReference type="GO" id="GO:0046872">
    <property type="term" value="F:metal ion binding"/>
    <property type="evidence" value="ECO:0007669"/>
    <property type="project" value="InterPro"/>
</dbReference>
<evidence type="ECO:0000256" key="6">
    <source>
        <dbReference type="PROSITE-ProRule" id="PRU00409"/>
    </source>
</evidence>
<evidence type="ECO:0000259" key="8">
    <source>
        <dbReference type="PROSITE" id="PS50975"/>
    </source>
</evidence>
<evidence type="ECO:0000259" key="7">
    <source>
        <dbReference type="PROSITE" id="PS50968"/>
    </source>
</evidence>
<dbReference type="PROSITE" id="PS00866">
    <property type="entry name" value="CPSASE_1"/>
    <property type="match status" value="1"/>
</dbReference>
<evidence type="ECO:0000256" key="4">
    <source>
        <dbReference type="ARBA" id="ARBA00022840"/>
    </source>
</evidence>
<reference evidence="11" key="1">
    <citation type="submission" date="2012-06" db="EMBL/GenBank/DDBJ databases">
        <title>The genome sequence of Coniosporium apollinis CBS 100218.</title>
        <authorList>
            <consortium name="The Broad Institute Genome Sequencing Platform"/>
            <person name="Cuomo C."/>
            <person name="Gorbushina A."/>
            <person name="Noack S."/>
            <person name="Walker B."/>
            <person name="Young S.K."/>
            <person name="Zeng Q."/>
            <person name="Gargeya S."/>
            <person name="Fitzgerald M."/>
            <person name="Haas B."/>
            <person name="Abouelleil A."/>
            <person name="Alvarado L."/>
            <person name="Arachchi H.M."/>
            <person name="Berlin A.M."/>
            <person name="Chapman S.B."/>
            <person name="Goldberg J."/>
            <person name="Griggs A."/>
            <person name="Gujja S."/>
            <person name="Hansen M."/>
            <person name="Howarth C."/>
            <person name="Imamovic A."/>
            <person name="Larimer J."/>
            <person name="McCowan C."/>
            <person name="Montmayeur A."/>
            <person name="Murphy C."/>
            <person name="Neiman D."/>
            <person name="Pearson M."/>
            <person name="Priest M."/>
            <person name="Roberts A."/>
            <person name="Saif S."/>
            <person name="Shea T."/>
            <person name="Sisk P."/>
            <person name="Sykes S."/>
            <person name="Wortman J."/>
            <person name="Nusbaum C."/>
            <person name="Birren B."/>
        </authorList>
    </citation>
    <scope>NUCLEOTIDE SEQUENCE [LARGE SCALE GENOMIC DNA]</scope>
    <source>
        <strain evidence="11">CBS 100218</strain>
    </source>
</reference>
<dbReference type="GO" id="GO:0016874">
    <property type="term" value="F:ligase activity"/>
    <property type="evidence" value="ECO:0007669"/>
    <property type="project" value="UniProtKB-KW"/>
</dbReference>
<accession>R7YMW9</accession>
<dbReference type="FunFam" id="3.30.1490.20:FF:000003">
    <property type="entry name" value="acetyl-CoA carboxylase isoform X1"/>
    <property type="match status" value="1"/>
</dbReference>
<dbReference type="Proteomes" id="UP000016924">
    <property type="component" value="Unassembled WGS sequence"/>
</dbReference>
<evidence type="ECO:0000256" key="5">
    <source>
        <dbReference type="ARBA" id="ARBA00023267"/>
    </source>
</evidence>
<dbReference type="PROSITE" id="PS50968">
    <property type="entry name" value="BIOTINYL_LIPOYL"/>
    <property type="match status" value="1"/>
</dbReference>
<dbReference type="SUPFAM" id="SSF52440">
    <property type="entry name" value="PreATP-grasp domain"/>
    <property type="match status" value="1"/>
</dbReference>
<feature type="domain" description="Biotin carboxylation" evidence="9">
    <location>
        <begin position="22"/>
        <end position="483"/>
    </location>
</feature>
<dbReference type="SUPFAM" id="SSF51230">
    <property type="entry name" value="Single hybrid motif"/>
    <property type="match status" value="1"/>
</dbReference>
<dbReference type="Gene3D" id="2.40.50.100">
    <property type="match status" value="1"/>
</dbReference>
<comment type="cofactor">
    <cofactor evidence="1">
        <name>biotin</name>
        <dbReference type="ChEBI" id="CHEBI:57586"/>
    </cofactor>
</comment>
<dbReference type="InterPro" id="IPR000089">
    <property type="entry name" value="Biotin_lipoyl"/>
</dbReference>